<feature type="non-terminal residue" evidence="2">
    <location>
        <position position="1"/>
    </location>
</feature>
<name>A0A699VV96_TANCI</name>
<dbReference type="InterPro" id="IPR036291">
    <property type="entry name" value="NAD(P)-bd_dom_sf"/>
</dbReference>
<feature type="domain" description="NmrA-like" evidence="1">
    <location>
        <begin position="47"/>
        <end position="139"/>
    </location>
</feature>
<reference evidence="2" key="1">
    <citation type="journal article" date="2019" name="Sci. Rep.">
        <title>Draft genome of Tanacetum cinerariifolium, the natural source of mosquito coil.</title>
        <authorList>
            <person name="Yamashiro T."/>
            <person name="Shiraishi A."/>
            <person name="Satake H."/>
            <person name="Nakayama K."/>
        </authorList>
    </citation>
    <scope>NUCLEOTIDE SEQUENCE</scope>
</reference>
<sequence>PVPPQLVCRPPVWIASRRGCAGIILLIHTVLAVTSLSAAHPVAAPALVVLAGATGDLGHRIALALRERGAPVRALVRPGNTKPVVAALRARGVELVEVDFKNAAALAVACTGASCVVSALSGLRPVIVDAQTQLLDAAV</sequence>
<evidence type="ECO:0000313" key="2">
    <source>
        <dbReference type="EMBL" id="GFD39147.1"/>
    </source>
</evidence>
<dbReference type="Gene3D" id="3.40.50.720">
    <property type="entry name" value="NAD(P)-binding Rossmann-like Domain"/>
    <property type="match status" value="1"/>
</dbReference>
<dbReference type="InterPro" id="IPR008030">
    <property type="entry name" value="NmrA-like"/>
</dbReference>
<dbReference type="SUPFAM" id="SSF51735">
    <property type="entry name" value="NAD(P)-binding Rossmann-fold domains"/>
    <property type="match status" value="1"/>
</dbReference>
<dbReference type="Pfam" id="PF05368">
    <property type="entry name" value="NmrA"/>
    <property type="match status" value="1"/>
</dbReference>
<evidence type="ECO:0000259" key="1">
    <source>
        <dbReference type="Pfam" id="PF05368"/>
    </source>
</evidence>
<comment type="caution">
    <text evidence="2">The sequence shown here is derived from an EMBL/GenBank/DDBJ whole genome shotgun (WGS) entry which is preliminary data.</text>
</comment>
<feature type="non-terminal residue" evidence="2">
    <location>
        <position position="139"/>
    </location>
</feature>
<dbReference type="AlphaFoldDB" id="A0A699VV96"/>
<accession>A0A699VV96</accession>
<protein>
    <recommendedName>
        <fullName evidence="1">NmrA-like domain-containing protein</fullName>
    </recommendedName>
</protein>
<organism evidence="2">
    <name type="scientific">Tanacetum cinerariifolium</name>
    <name type="common">Dalmatian daisy</name>
    <name type="synonym">Chrysanthemum cinerariifolium</name>
    <dbReference type="NCBI Taxonomy" id="118510"/>
    <lineage>
        <taxon>Eukaryota</taxon>
        <taxon>Viridiplantae</taxon>
        <taxon>Streptophyta</taxon>
        <taxon>Embryophyta</taxon>
        <taxon>Tracheophyta</taxon>
        <taxon>Spermatophyta</taxon>
        <taxon>Magnoliopsida</taxon>
        <taxon>eudicotyledons</taxon>
        <taxon>Gunneridae</taxon>
        <taxon>Pentapetalae</taxon>
        <taxon>asterids</taxon>
        <taxon>campanulids</taxon>
        <taxon>Asterales</taxon>
        <taxon>Asteraceae</taxon>
        <taxon>Asteroideae</taxon>
        <taxon>Anthemideae</taxon>
        <taxon>Anthemidinae</taxon>
        <taxon>Tanacetum</taxon>
    </lineage>
</organism>
<dbReference type="EMBL" id="BKCJ011512037">
    <property type="protein sequence ID" value="GFD39147.1"/>
    <property type="molecule type" value="Genomic_DNA"/>
</dbReference>
<proteinExistence type="predicted"/>
<gene>
    <name evidence="2" type="ORF">Tci_911116</name>
</gene>